<sequence length="152" mass="17508">MVAPSSAVICDRSSTTHRADPAVAIDQVPVSVLSKIQTPLDPLVWRVARRRRLGRPATSGRVGAHRQKKTIEDDRRRRIRAEHNCRRSLSSDRVQLLTHVPAACDRFLLFVPLATSGGRRLNDPLHRRRRSRLRARIARFFRRPRVLDTRRS</sequence>
<evidence type="ECO:0000313" key="1">
    <source>
        <dbReference type="Proteomes" id="UP000887566"/>
    </source>
</evidence>
<name>A0A914VJ81_9BILA</name>
<accession>A0A914VJ81</accession>
<keyword evidence="1" id="KW-1185">Reference proteome</keyword>
<protein>
    <submittedName>
        <fullName evidence="2">Uncharacterized protein</fullName>
    </submittedName>
</protein>
<dbReference type="WBParaSite" id="PSAMB.scaffold2101size25404.g16409.t1">
    <property type="protein sequence ID" value="PSAMB.scaffold2101size25404.g16409.t1"/>
    <property type="gene ID" value="PSAMB.scaffold2101size25404.g16409"/>
</dbReference>
<dbReference type="Proteomes" id="UP000887566">
    <property type="component" value="Unplaced"/>
</dbReference>
<proteinExistence type="predicted"/>
<reference evidence="2" key="1">
    <citation type="submission" date="2022-11" db="UniProtKB">
        <authorList>
            <consortium name="WormBaseParasite"/>
        </authorList>
    </citation>
    <scope>IDENTIFICATION</scope>
</reference>
<organism evidence="1 2">
    <name type="scientific">Plectus sambesii</name>
    <dbReference type="NCBI Taxonomy" id="2011161"/>
    <lineage>
        <taxon>Eukaryota</taxon>
        <taxon>Metazoa</taxon>
        <taxon>Ecdysozoa</taxon>
        <taxon>Nematoda</taxon>
        <taxon>Chromadorea</taxon>
        <taxon>Plectida</taxon>
        <taxon>Plectina</taxon>
        <taxon>Plectoidea</taxon>
        <taxon>Plectidae</taxon>
        <taxon>Plectus</taxon>
    </lineage>
</organism>
<evidence type="ECO:0000313" key="2">
    <source>
        <dbReference type="WBParaSite" id="PSAMB.scaffold2101size25404.g16409.t1"/>
    </source>
</evidence>
<dbReference type="AlphaFoldDB" id="A0A914VJ81"/>